<name>A0ABS4FSH8_9BACL</name>
<evidence type="ECO:0000313" key="2">
    <source>
        <dbReference type="EMBL" id="MBP1905538.1"/>
    </source>
</evidence>
<dbReference type="PANTHER" id="PTHR36833">
    <property type="entry name" value="SLR0610 PROTEIN-RELATED"/>
    <property type="match status" value="1"/>
</dbReference>
<feature type="transmembrane region" description="Helical" evidence="1">
    <location>
        <begin position="197"/>
        <end position="216"/>
    </location>
</feature>
<dbReference type="PANTHER" id="PTHR36833:SF2">
    <property type="entry name" value="SLR0610 PROTEIN"/>
    <property type="match status" value="1"/>
</dbReference>
<proteinExistence type="predicted"/>
<dbReference type="Pfam" id="PF06182">
    <property type="entry name" value="ABC2_membrane_6"/>
    <property type="match status" value="1"/>
</dbReference>
<reference evidence="2 3" key="1">
    <citation type="submission" date="2021-03" db="EMBL/GenBank/DDBJ databases">
        <title>Genomic Encyclopedia of Type Strains, Phase IV (KMG-IV): sequencing the most valuable type-strain genomes for metagenomic binning, comparative biology and taxonomic classification.</title>
        <authorList>
            <person name="Goeker M."/>
        </authorList>
    </citation>
    <scope>NUCLEOTIDE SEQUENCE [LARGE SCALE GENOMIC DNA]</scope>
    <source>
        <strain evidence="2 3">DSM 14349</strain>
    </source>
</reference>
<evidence type="ECO:0000256" key="1">
    <source>
        <dbReference type="SAM" id="Phobius"/>
    </source>
</evidence>
<dbReference type="InterPro" id="IPR010390">
    <property type="entry name" value="ABC-2_transporter-like"/>
</dbReference>
<dbReference type="EMBL" id="JAGGKG010000009">
    <property type="protein sequence ID" value="MBP1905538.1"/>
    <property type="molecule type" value="Genomic_DNA"/>
</dbReference>
<accession>A0ABS4FSH8</accession>
<organism evidence="2 3">
    <name type="scientific">Paenibacillus turicensis</name>
    <dbReference type="NCBI Taxonomy" id="160487"/>
    <lineage>
        <taxon>Bacteria</taxon>
        <taxon>Bacillati</taxon>
        <taxon>Bacillota</taxon>
        <taxon>Bacilli</taxon>
        <taxon>Bacillales</taxon>
        <taxon>Paenibacillaceae</taxon>
        <taxon>Paenibacillus</taxon>
    </lineage>
</organism>
<feature type="transmembrane region" description="Helical" evidence="1">
    <location>
        <begin position="115"/>
        <end position="133"/>
    </location>
</feature>
<comment type="caution">
    <text evidence="2">The sequence shown here is derived from an EMBL/GenBank/DDBJ whole genome shotgun (WGS) entry which is preliminary data.</text>
</comment>
<feature type="transmembrane region" description="Helical" evidence="1">
    <location>
        <begin position="228"/>
        <end position="246"/>
    </location>
</feature>
<keyword evidence="1" id="KW-1133">Transmembrane helix</keyword>
<evidence type="ECO:0000313" key="3">
    <source>
        <dbReference type="Proteomes" id="UP001519272"/>
    </source>
</evidence>
<protein>
    <submittedName>
        <fullName evidence="2">ABC-2 type transport system permease protein</fullName>
    </submittedName>
</protein>
<dbReference type="Proteomes" id="UP001519272">
    <property type="component" value="Unassembled WGS sequence"/>
</dbReference>
<feature type="transmembrane region" description="Helical" evidence="1">
    <location>
        <begin position="20"/>
        <end position="48"/>
    </location>
</feature>
<dbReference type="RefSeq" id="WP_210089171.1">
    <property type="nucleotide sequence ID" value="NZ_JAGGKG010000009.1"/>
</dbReference>
<gene>
    <name evidence="2" type="ORF">J2Z32_002168</name>
</gene>
<feature type="transmembrane region" description="Helical" evidence="1">
    <location>
        <begin position="60"/>
        <end position="80"/>
    </location>
</feature>
<sequence length="257" mass="29975">MSWKLFKTLVSQSLQEALSYRATSFIVVIFGFLFFSIEIITGIIYFEYSNVIAGWSRNDYLLLISTASLITYLYHTFFIVSHENLSEVILEGELDYTLLRPVNSFFYYAFNRIDFPSLVNVLIALGVQIYVLTNYSLSFINLLVFFVLILVATWLLFLINQVFIMTAFWKDRGGKFLAIPEYLSELSSRPAGIYPKILRYLLSWALPLLMAFNAPILFVKQDYLWLEMIWYIVFTIGLTALTMWIWKKGLQKYQSAS</sequence>
<keyword evidence="3" id="KW-1185">Reference proteome</keyword>
<keyword evidence="1" id="KW-0472">Membrane</keyword>
<feature type="transmembrane region" description="Helical" evidence="1">
    <location>
        <begin position="139"/>
        <end position="169"/>
    </location>
</feature>
<keyword evidence="1" id="KW-0812">Transmembrane</keyword>